<dbReference type="Proteomes" id="UP001158066">
    <property type="component" value="Unassembled WGS sequence"/>
</dbReference>
<name>A0AA45WTQ1_9CLOT</name>
<feature type="transmembrane region" description="Helical" evidence="5">
    <location>
        <begin position="41"/>
        <end position="68"/>
    </location>
</feature>
<dbReference type="EMBL" id="FXUF01000001">
    <property type="protein sequence ID" value="SMP40044.1"/>
    <property type="molecule type" value="Genomic_DNA"/>
</dbReference>
<feature type="transmembrane region" description="Helical" evidence="5">
    <location>
        <begin position="88"/>
        <end position="112"/>
    </location>
</feature>
<dbReference type="PANTHER" id="PTHR33514:SF13">
    <property type="entry name" value="PROTEIN ABCI12, CHLOROPLASTIC"/>
    <property type="match status" value="1"/>
</dbReference>
<evidence type="ECO:0000313" key="7">
    <source>
        <dbReference type="Proteomes" id="UP001158066"/>
    </source>
</evidence>
<evidence type="ECO:0000256" key="3">
    <source>
        <dbReference type="ARBA" id="ARBA00022989"/>
    </source>
</evidence>
<comment type="caution">
    <text evidence="6">The sequence shown here is derived from an EMBL/GenBank/DDBJ whole genome shotgun (WGS) entry which is preliminary data.</text>
</comment>
<feature type="transmembrane region" description="Helical" evidence="5">
    <location>
        <begin position="124"/>
        <end position="146"/>
    </location>
</feature>
<organism evidence="6 7">
    <name type="scientific">Anoxynatronum buryatiense</name>
    <dbReference type="NCBI Taxonomy" id="489973"/>
    <lineage>
        <taxon>Bacteria</taxon>
        <taxon>Bacillati</taxon>
        <taxon>Bacillota</taxon>
        <taxon>Clostridia</taxon>
        <taxon>Eubacteriales</taxon>
        <taxon>Clostridiaceae</taxon>
        <taxon>Anoxynatronum</taxon>
    </lineage>
</organism>
<dbReference type="InterPro" id="IPR003339">
    <property type="entry name" value="ABC/ECF_trnsptr_transmembrane"/>
</dbReference>
<keyword evidence="3 5" id="KW-1133">Transmembrane helix</keyword>
<comment type="subcellular location">
    <subcellularLocation>
        <location evidence="1">Membrane</location>
        <topology evidence="1">Multi-pass membrane protein</topology>
    </subcellularLocation>
</comment>
<dbReference type="CDD" id="cd16914">
    <property type="entry name" value="EcfT"/>
    <property type="match status" value="1"/>
</dbReference>
<gene>
    <name evidence="6" type="ORF">SAMN06296020_101322</name>
</gene>
<evidence type="ECO:0000256" key="1">
    <source>
        <dbReference type="ARBA" id="ARBA00004141"/>
    </source>
</evidence>
<evidence type="ECO:0000256" key="5">
    <source>
        <dbReference type="SAM" id="Phobius"/>
    </source>
</evidence>
<reference evidence="6" key="1">
    <citation type="submission" date="2017-05" db="EMBL/GenBank/DDBJ databases">
        <authorList>
            <person name="Varghese N."/>
            <person name="Submissions S."/>
        </authorList>
    </citation>
    <scope>NUCLEOTIDE SEQUENCE</scope>
    <source>
        <strain evidence="6">Su22</strain>
    </source>
</reference>
<keyword evidence="4 5" id="KW-0472">Membrane</keyword>
<keyword evidence="2 5" id="KW-0812">Transmembrane</keyword>
<evidence type="ECO:0000256" key="2">
    <source>
        <dbReference type="ARBA" id="ARBA00022692"/>
    </source>
</evidence>
<dbReference type="PANTHER" id="PTHR33514">
    <property type="entry name" value="PROTEIN ABCI12, CHLOROPLASTIC"/>
    <property type="match status" value="1"/>
</dbReference>
<dbReference type="GO" id="GO:0005886">
    <property type="term" value="C:plasma membrane"/>
    <property type="evidence" value="ECO:0007669"/>
    <property type="project" value="TreeGrafter"/>
</dbReference>
<accession>A0AA45WTQ1</accession>
<proteinExistence type="predicted"/>
<dbReference type="AlphaFoldDB" id="A0AA45WTQ1"/>
<dbReference type="Pfam" id="PF02361">
    <property type="entry name" value="CbiQ"/>
    <property type="match status" value="1"/>
</dbReference>
<evidence type="ECO:0000313" key="6">
    <source>
        <dbReference type="EMBL" id="SMP40044.1"/>
    </source>
</evidence>
<dbReference type="RefSeq" id="WP_283407673.1">
    <property type="nucleotide sequence ID" value="NZ_FXUF01000001.1"/>
</dbReference>
<keyword evidence="7" id="KW-1185">Reference proteome</keyword>
<sequence>MKAACSPKSKTSSPISKGFFPGLSYVEGTSSLHRVHPGVKLMLLISFSICAMLVTSVAGGMLLLVILISAYGAAGLGWDFFIRKLRWILLFGLMMLLAQVLWVRTGVLLWHFQGSFFSFEVWSEGLLGGLAMVFRFINVIGSSYLFVAITNPNQLAYTLMQAGLPYRAGFMLITALRFIPLFHLELNQIKNAQMAKGIDLEGLSPAKLVRSIRYLLVPLVISVLGRVDTLTVSMEIRAFGLTDHREYRETLLMSKAEKRGMAVIPLVFGIIWAALR</sequence>
<protein>
    <submittedName>
        <fullName evidence="6">Energy-coupling factor transport system permease protein</fullName>
    </submittedName>
</protein>
<evidence type="ECO:0000256" key="4">
    <source>
        <dbReference type="ARBA" id="ARBA00023136"/>
    </source>
</evidence>